<keyword evidence="10 11" id="KW-0472">Membrane</keyword>
<dbReference type="KEGG" id="fho:H9Q81_08665"/>
<dbReference type="GO" id="GO:0006508">
    <property type="term" value="P:proteolysis"/>
    <property type="evidence" value="ECO:0007669"/>
    <property type="project" value="UniProtKB-KW"/>
</dbReference>
<keyword evidence="7" id="KW-0862">Zinc</keyword>
<dbReference type="SUPFAM" id="SSF50156">
    <property type="entry name" value="PDZ domain-like"/>
    <property type="match status" value="1"/>
</dbReference>
<dbReference type="RefSeq" id="WP_176837387.1">
    <property type="nucleotide sequence ID" value="NZ_CP060637.1"/>
</dbReference>
<comment type="subcellular location">
    <subcellularLocation>
        <location evidence="2">Membrane</location>
        <topology evidence="2">Multi-pass membrane protein</topology>
    </subcellularLocation>
</comment>
<proteinExistence type="inferred from homology"/>
<evidence type="ECO:0000313" key="14">
    <source>
        <dbReference type="Proteomes" id="UP000515913"/>
    </source>
</evidence>
<dbReference type="CDD" id="cd06163">
    <property type="entry name" value="S2P-M50_PDZ_RseP-like"/>
    <property type="match status" value="1"/>
</dbReference>
<keyword evidence="8 11" id="KW-1133">Transmembrane helix</keyword>
<dbReference type="GO" id="GO:0004222">
    <property type="term" value="F:metalloendopeptidase activity"/>
    <property type="evidence" value="ECO:0007669"/>
    <property type="project" value="InterPro"/>
</dbReference>
<keyword evidence="9" id="KW-0482">Metalloprotease</keyword>
<dbReference type="InterPro" id="IPR004387">
    <property type="entry name" value="Pept_M50_Zn"/>
</dbReference>
<dbReference type="PANTHER" id="PTHR42837:SF2">
    <property type="entry name" value="MEMBRANE METALLOPROTEASE ARASP2, CHLOROPLASTIC-RELATED"/>
    <property type="match status" value="1"/>
</dbReference>
<dbReference type="Pfam" id="PF02163">
    <property type="entry name" value="Peptidase_M50"/>
    <property type="match status" value="1"/>
</dbReference>
<evidence type="ECO:0000256" key="10">
    <source>
        <dbReference type="ARBA" id="ARBA00023136"/>
    </source>
</evidence>
<comment type="similarity">
    <text evidence="3">Belongs to the peptidase M50B family.</text>
</comment>
<evidence type="ECO:0000256" key="6">
    <source>
        <dbReference type="ARBA" id="ARBA00022801"/>
    </source>
</evidence>
<evidence type="ECO:0000256" key="1">
    <source>
        <dbReference type="ARBA" id="ARBA00001947"/>
    </source>
</evidence>
<evidence type="ECO:0000256" key="9">
    <source>
        <dbReference type="ARBA" id="ARBA00023049"/>
    </source>
</evidence>
<dbReference type="EMBL" id="CP060637">
    <property type="protein sequence ID" value="QNM15006.1"/>
    <property type="molecule type" value="Genomic_DNA"/>
</dbReference>
<dbReference type="PANTHER" id="PTHR42837">
    <property type="entry name" value="REGULATOR OF SIGMA-E PROTEASE RSEP"/>
    <property type="match status" value="1"/>
</dbReference>
<keyword evidence="5 11" id="KW-0812">Transmembrane</keyword>
<feature type="domain" description="Peptidase M50" evidence="12">
    <location>
        <begin position="6"/>
        <end position="328"/>
    </location>
</feature>
<feature type="transmembrane region" description="Helical" evidence="11">
    <location>
        <begin position="318"/>
        <end position="339"/>
    </location>
</feature>
<keyword evidence="6" id="KW-0378">Hydrolase</keyword>
<evidence type="ECO:0000256" key="2">
    <source>
        <dbReference type="ARBA" id="ARBA00004141"/>
    </source>
</evidence>
<feature type="transmembrane region" description="Helical" evidence="11">
    <location>
        <begin position="268"/>
        <end position="288"/>
    </location>
</feature>
<dbReference type="Proteomes" id="UP000515913">
    <property type="component" value="Chromosome"/>
</dbReference>
<reference evidence="13 14" key="1">
    <citation type="submission" date="2020-08" db="EMBL/GenBank/DDBJ databases">
        <authorList>
            <person name="Liu C."/>
            <person name="Sun Q."/>
        </authorList>
    </citation>
    <scope>NUCLEOTIDE SEQUENCE [LARGE SCALE GENOMIC DNA]</scope>
    <source>
        <strain evidence="13 14">NSJ-57</strain>
    </source>
</reference>
<protein>
    <submittedName>
        <fullName evidence="13">Site-2 protease family protein</fullName>
    </submittedName>
</protein>
<sequence>MNILIAILVLGVIIFIHELGHFAAAKFFKMPVSEFAIGMGPQVYSYDTMKTTYSLRAIPIGGFVNIEGMDIDSEVEDGFNTKPAYARFIVLIAGVFMNFLLAFIVLFITVYSNGMYKPETKPIIGEVFPDTAASKYIKAGDKILDIDGNAITQWKDIGATITKVTKDNKEIDNIVVTLEREGQAQTLDVPLTKDPNEDRKILGVVPKFIKEPISIGEAAKLSVKSGVKIFTDTLNGLKMIVTGKVKTKELTGPIGIIKVVGDASNQGVSVVLWLMALISVNIGVLNLLPFPALDGGRLIFVILEMVGVKINKKVEERVHIAGMIFLFGLIIFITTNDIFNLVK</sequence>
<accession>A0A7G9GW24</accession>
<evidence type="ECO:0000256" key="4">
    <source>
        <dbReference type="ARBA" id="ARBA00022670"/>
    </source>
</evidence>
<dbReference type="GO" id="GO:0016020">
    <property type="term" value="C:membrane"/>
    <property type="evidence" value="ECO:0007669"/>
    <property type="project" value="UniProtKB-SubCell"/>
</dbReference>
<evidence type="ECO:0000256" key="3">
    <source>
        <dbReference type="ARBA" id="ARBA00007931"/>
    </source>
</evidence>
<dbReference type="Gene3D" id="2.30.42.10">
    <property type="match status" value="1"/>
</dbReference>
<dbReference type="InterPro" id="IPR008915">
    <property type="entry name" value="Peptidase_M50"/>
</dbReference>
<comment type="cofactor">
    <cofactor evidence="1">
        <name>Zn(2+)</name>
        <dbReference type="ChEBI" id="CHEBI:29105"/>
    </cofactor>
</comment>
<organism evidence="13 14">
    <name type="scientific">Fusobacterium hominis</name>
    <dbReference type="NCBI Taxonomy" id="2764326"/>
    <lineage>
        <taxon>Bacteria</taxon>
        <taxon>Fusobacteriati</taxon>
        <taxon>Fusobacteriota</taxon>
        <taxon>Fusobacteriia</taxon>
        <taxon>Fusobacteriales</taxon>
        <taxon>Fusobacteriaceae</taxon>
        <taxon>Fusobacterium</taxon>
    </lineage>
</organism>
<keyword evidence="4 13" id="KW-0645">Protease</keyword>
<evidence type="ECO:0000259" key="12">
    <source>
        <dbReference type="Pfam" id="PF02163"/>
    </source>
</evidence>
<evidence type="ECO:0000256" key="11">
    <source>
        <dbReference type="SAM" id="Phobius"/>
    </source>
</evidence>
<dbReference type="AlphaFoldDB" id="A0A7G9GW24"/>
<keyword evidence="14" id="KW-1185">Reference proteome</keyword>
<evidence type="ECO:0000256" key="7">
    <source>
        <dbReference type="ARBA" id="ARBA00022833"/>
    </source>
</evidence>
<evidence type="ECO:0000313" key="13">
    <source>
        <dbReference type="EMBL" id="QNM15006.1"/>
    </source>
</evidence>
<evidence type="ECO:0000256" key="5">
    <source>
        <dbReference type="ARBA" id="ARBA00022692"/>
    </source>
</evidence>
<feature type="transmembrane region" description="Helical" evidence="11">
    <location>
        <begin position="88"/>
        <end position="111"/>
    </location>
</feature>
<evidence type="ECO:0000256" key="8">
    <source>
        <dbReference type="ARBA" id="ARBA00022989"/>
    </source>
</evidence>
<gene>
    <name evidence="13" type="ORF">H9Q81_08665</name>
</gene>
<name>A0A7G9GW24_9FUSO</name>
<dbReference type="InterPro" id="IPR036034">
    <property type="entry name" value="PDZ_sf"/>
</dbReference>